<comment type="function">
    <text evidence="2">Antitoxin component of a type II toxin-antitoxin (TA) system.</text>
</comment>
<dbReference type="InterPro" id="IPR036165">
    <property type="entry name" value="YefM-like_sf"/>
</dbReference>
<dbReference type="RefSeq" id="WP_345921226.1">
    <property type="nucleotide sequence ID" value="NZ_JBDIVE010000013.1"/>
</dbReference>
<dbReference type="Proteomes" id="UP001410394">
    <property type="component" value="Unassembled WGS sequence"/>
</dbReference>
<dbReference type="Pfam" id="PF02604">
    <property type="entry name" value="PhdYeFM_antitox"/>
    <property type="match status" value="1"/>
</dbReference>
<organism evidence="3 4">
    <name type="scientific">Uliginosibacterium sediminicola</name>
    <dbReference type="NCBI Taxonomy" id="2024550"/>
    <lineage>
        <taxon>Bacteria</taxon>
        <taxon>Pseudomonadati</taxon>
        <taxon>Pseudomonadota</taxon>
        <taxon>Betaproteobacteria</taxon>
        <taxon>Rhodocyclales</taxon>
        <taxon>Zoogloeaceae</taxon>
        <taxon>Uliginosibacterium</taxon>
    </lineage>
</organism>
<keyword evidence="4" id="KW-1185">Reference proteome</keyword>
<reference evidence="3 4" key="1">
    <citation type="journal article" date="2018" name="Int. J. Syst. Evol. Microbiol.">
        <title>Uliginosibacterium sediminicola sp. nov., isolated from freshwater sediment.</title>
        <authorList>
            <person name="Hwang W.M."/>
            <person name="Kim S.M."/>
            <person name="Kang K."/>
            <person name="Ahn T.Y."/>
        </authorList>
    </citation>
    <scope>NUCLEOTIDE SEQUENCE [LARGE SCALE GENOMIC DNA]</scope>
    <source>
        <strain evidence="3 4">M1-21</strain>
    </source>
</reference>
<name>A0ABU9Z3U0_9RHOO</name>
<evidence type="ECO:0000256" key="1">
    <source>
        <dbReference type="ARBA" id="ARBA00009981"/>
    </source>
</evidence>
<evidence type="ECO:0000313" key="4">
    <source>
        <dbReference type="Proteomes" id="UP001410394"/>
    </source>
</evidence>
<dbReference type="Gene3D" id="3.40.1620.10">
    <property type="entry name" value="YefM-like domain"/>
    <property type="match status" value="1"/>
</dbReference>
<gene>
    <name evidence="3" type="ORF">ABDB84_18330</name>
</gene>
<dbReference type="EMBL" id="JBDIVE010000013">
    <property type="protein sequence ID" value="MEN3070447.1"/>
    <property type="molecule type" value="Genomic_DNA"/>
</dbReference>
<evidence type="ECO:0000313" key="3">
    <source>
        <dbReference type="EMBL" id="MEN3070447.1"/>
    </source>
</evidence>
<proteinExistence type="inferred from homology"/>
<dbReference type="SUPFAM" id="SSF143120">
    <property type="entry name" value="YefM-like"/>
    <property type="match status" value="1"/>
</dbReference>
<protein>
    <recommendedName>
        <fullName evidence="2">Antitoxin</fullName>
    </recommendedName>
</protein>
<comment type="caution">
    <text evidence="3">The sequence shown here is derived from an EMBL/GenBank/DDBJ whole genome shotgun (WGS) entry which is preliminary data.</text>
</comment>
<dbReference type="InterPro" id="IPR006442">
    <property type="entry name" value="Antitoxin_Phd/YefM"/>
</dbReference>
<evidence type="ECO:0000256" key="2">
    <source>
        <dbReference type="RuleBase" id="RU362080"/>
    </source>
</evidence>
<comment type="similarity">
    <text evidence="1 2">Belongs to the phD/YefM antitoxin family.</text>
</comment>
<dbReference type="NCBIfam" id="TIGR01552">
    <property type="entry name" value="phd_fam"/>
    <property type="match status" value="1"/>
</dbReference>
<sequence length="87" mass="9097">MQVNILAAKNRLSQLVKSAQAGEEVIIANRGVPVARLIATGAGNTGTGDAQPGGVLAWLAQHPLPAHARRSHEAIEAALNEERAGWE</sequence>
<accession>A0ABU9Z3U0</accession>